<dbReference type="InterPro" id="IPR029063">
    <property type="entry name" value="SAM-dependent_MTases_sf"/>
</dbReference>
<reference evidence="2" key="1">
    <citation type="submission" date="2023-08" db="EMBL/GenBank/DDBJ databases">
        <authorList>
            <person name="Chen Y."/>
            <person name="Shah S."/>
            <person name="Dougan E. K."/>
            <person name="Thang M."/>
            <person name="Chan C."/>
        </authorList>
    </citation>
    <scope>NUCLEOTIDE SEQUENCE</scope>
</reference>
<feature type="signal peptide" evidence="1">
    <location>
        <begin position="1"/>
        <end position="17"/>
    </location>
</feature>
<comment type="caution">
    <text evidence="2">The sequence shown here is derived from an EMBL/GenBank/DDBJ whole genome shotgun (WGS) entry which is preliminary data.</text>
</comment>
<dbReference type="Gene3D" id="3.40.50.150">
    <property type="entry name" value="Vaccinia Virus protein VP39"/>
    <property type="match status" value="1"/>
</dbReference>
<evidence type="ECO:0000313" key="2">
    <source>
        <dbReference type="EMBL" id="CAJ1392705.1"/>
    </source>
</evidence>
<dbReference type="InterPro" id="IPR019410">
    <property type="entry name" value="Methyltransf_16"/>
</dbReference>
<protein>
    <submittedName>
        <fullName evidence="2">Uncharacterized protein</fullName>
    </submittedName>
</protein>
<organism evidence="2 3">
    <name type="scientific">Effrenium voratum</name>
    <dbReference type="NCBI Taxonomy" id="2562239"/>
    <lineage>
        <taxon>Eukaryota</taxon>
        <taxon>Sar</taxon>
        <taxon>Alveolata</taxon>
        <taxon>Dinophyceae</taxon>
        <taxon>Suessiales</taxon>
        <taxon>Symbiodiniaceae</taxon>
        <taxon>Effrenium</taxon>
    </lineage>
</organism>
<dbReference type="Proteomes" id="UP001178507">
    <property type="component" value="Unassembled WGS sequence"/>
</dbReference>
<dbReference type="AlphaFoldDB" id="A0AA36ITP5"/>
<dbReference type="Pfam" id="PF10294">
    <property type="entry name" value="Methyltransf_16"/>
    <property type="match status" value="1"/>
</dbReference>
<evidence type="ECO:0000256" key="1">
    <source>
        <dbReference type="SAM" id="SignalP"/>
    </source>
</evidence>
<feature type="chain" id="PRO_5041292085" evidence="1">
    <location>
        <begin position="18"/>
        <end position="282"/>
    </location>
</feature>
<dbReference type="PANTHER" id="PTHR14614">
    <property type="entry name" value="HEPATOCELLULAR CARCINOMA-ASSOCIATED ANTIGEN"/>
    <property type="match status" value="1"/>
</dbReference>
<keyword evidence="3" id="KW-1185">Reference proteome</keyword>
<dbReference type="SUPFAM" id="SSF53335">
    <property type="entry name" value="S-adenosyl-L-methionine-dependent methyltransferases"/>
    <property type="match status" value="1"/>
</dbReference>
<sequence>MNSVAAMVAALLCIAHGSVETCMAPKRARHVLAGTGAEGDFELVLKEETVATGRWSGNKLWPGALALLGRLSELAPRAPRARVLELGCGLPLLAAALAQLGAEVCATDHPSVMDQVRAAVKEELIEGLSSSAIQRLRFEPLQWGEPLNLTPCGFQAVDLIVGADLVYDGFPVDALYQSLKELMGMYSGTVMLALQPRRFPMTAALREPRLVASFLKRFAQDGFQVSVEATTSEDLGLAQQPRRENQSASEGLVIATITTSDSAPLRRNAGSRLVYRREELST</sequence>
<gene>
    <name evidence="2" type="ORF">EVOR1521_LOCUS17740</name>
</gene>
<accession>A0AA36ITP5</accession>
<name>A0AA36ITP5_9DINO</name>
<dbReference type="EMBL" id="CAUJNA010002380">
    <property type="protein sequence ID" value="CAJ1392705.1"/>
    <property type="molecule type" value="Genomic_DNA"/>
</dbReference>
<keyword evidence="1" id="KW-0732">Signal</keyword>
<evidence type="ECO:0000313" key="3">
    <source>
        <dbReference type="Proteomes" id="UP001178507"/>
    </source>
</evidence>
<proteinExistence type="predicted"/>